<evidence type="ECO:0000313" key="2">
    <source>
        <dbReference type="EMBL" id="MBT1706189.1"/>
    </source>
</evidence>
<accession>A0ABS5VZP2</accession>
<dbReference type="RefSeq" id="WP_254157275.1">
    <property type="nucleotide sequence ID" value="NZ_JAHESD010000089.1"/>
</dbReference>
<feature type="region of interest" description="Disordered" evidence="1">
    <location>
        <begin position="88"/>
        <end position="127"/>
    </location>
</feature>
<dbReference type="EMBL" id="JAHESD010000089">
    <property type="protein sequence ID" value="MBT1706189.1"/>
    <property type="molecule type" value="Genomic_DNA"/>
</dbReference>
<gene>
    <name evidence="2" type="ORF">KK060_23070</name>
</gene>
<comment type="caution">
    <text evidence="2">The sequence shown here is derived from an EMBL/GenBank/DDBJ whole genome shotgun (WGS) entry which is preliminary data.</text>
</comment>
<reference evidence="2 3" key="1">
    <citation type="submission" date="2021-05" db="EMBL/GenBank/DDBJ databases">
        <title>A Polyphasic approach of four new species of the genus Ohtaekwangia: Ohtaekwangia histidinii sp. nov., Ohtaekwangia cretensis sp. nov., Ohtaekwangia indiensis sp. nov., Ohtaekwangia reichenbachii sp. nov. from diverse environment.</title>
        <authorList>
            <person name="Octaviana S."/>
        </authorList>
    </citation>
    <scope>NUCLEOTIDE SEQUENCE [LARGE SCALE GENOMIC DNA]</scope>
    <source>
        <strain evidence="2 3">PWU20</strain>
    </source>
</reference>
<keyword evidence="3" id="KW-1185">Reference proteome</keyword>
<evidence type="ECO:0000256" key="1">
    <source>
        <dbReference type="SAM" id="MobiDB-lite"/>
    </source>
</evidence>
<protein>
    <submittedName>
        <fullName evidence="2">Uncharacterized protein</fullName>
    </submittedName>
</protein>
<evidence type="ECO:0000313" key="3">
    <source>
        <dbReference type="Proteomes" id="UP000772618"/>
    </source>
</evidence>
<name>A0ABS5VZP2_9BACT</name>
<organism evidence="2 3">
    <name type="scientific">Chryseosolibacter indicus</name>
    <dbReference type="NCBI Taxonomy" id="2782351"/>
    <lineage>
        <taxon>Bacteria</taxon>
        <taxon>Pseudomonadati</taxon>
        <taxon>Bacteroidota</taxon>
        <taxon>Cytophagia</taxon>
        <taxon>Cytophagales</taxon>
        <taxon>Chryseotaleaceae</taxon>
        <taxon>Chryseosolibacter</taxon>
    </lineage>
</organism>
<sequence>MANEFKKNVGKSISKKQAKEWIARFAKERQKDTGSVFYGRNCIEEILKDQTISGITFFFARKTNSEGREYDDLILVGTKEDGSLVWNDEPIVKSSSPNLTTMNEGGGSGTYNDGKTCPPHCPTGQTN</sequence>
<dbReference type="Proteomes" id="UP000772618">
    <property type="component" value="Unassembled WGS sequence"/>
</dbReference>
<feature type="compositionally biased region" description="Polar residues" evidence="1">
    <location>
        <begin position="93"/>
        <end position="103"/>
    </location>
</feature>
<proteinExistence type="predicted"/>